<comment type="caution">
    <text evidence="1">The sequence shown here is derived from an EMBL/GenBank/DDBJ whole genome shotgun (WGS) entry which is preliminary data.</text>
</comment>
<organism evidence="1 2">
    <name type="scientific">Simonsiella muelleri ATCC 29453</name>
    <dbReference type="NCBI Taxonomy" id="641147"/>
    <lineage>
        <taxon>Bacteria</taxon>
        <taxon>Pseudomonadati</taxon>
        <taxon>Pseudomonadota</taxon>
        <taxon>Betaproteobacteria</taxon>
        <taxon>Neisseriales</taxon>
        <taxon>Neisseriaceae</taxon>
        <taxon>Simonsiella</taxon>
    </lineage>
</organism>
<sequence>MTIAWDKTVSLIDDDGYFIGVHKAELDLIAKDGSYIMPFNAVDVEPPILNENQAALWNAPNWKIVPDYRGKTAYETATGKAVKVEKIGELDKSLTFAEPPDFESVYIWDGANWTVDKIAQQEKERQNFQAAKSRKLREANRAAQNLVASASGMNTTPDFEVQTWTLQAEEARAWAQNPEAETPILNQIAAMRGVDANELKNAALRKATAYSLLAANIAGQRQLIEDKINLAQTWDDLNAIELVFKLPEIKTENS</sequence>
<dbReference type="STRING" id="641147.HMPREF9021_01776"/>
<evidence type="ECO:0008006" key="3">
    <source>
        <dbReference type="Google" id="ProtNLM"/>
    </source>
</evidence>
<dbReference type="EMBL" id="ADCY02000035">
    <property type="protein sequence ID" value="EFG30489.2"/>
    <property type="molecule type" value="Genomic_DNA"/>
</dbReference>
<gene>
    <name evidence="1" type="ORF">HMPREF9021_01776</name>
</gene>
<reference evidence="1 2" key="2">
    <citation type="submission" date="2011-10" db="EMBL/GenBank/DDBJ databases">
        <title>The Genome Sequence of Simonsiella muelleri ATCC 29453.</title>
        <authorList>
            <consortium name="The Broad Institute Genome Sequencing Platform"/>
            <consortium name="The Broad Institute Genome Sequencing Center for Infectious Disease"/>
            <person name="Earl A."/>
            <person name="Ward D."/>
            <person name="Feldgarden M."/>
            <person name="Gevers D."/>
            <person name="Izard J."/>
            <person name="Baranova O.V."/>
            <person name="Blanton J.M."/>
            <person name="Tanner A.C."/>
            <person name="Dewhirst F."/>
            <person name="Young S.K."/>
            <person name="Zeng Q."/>
            <person name="Gargeya S."/>
            <person name="Fitzgerald M."/>
            <person name="Haas B."/>
            <person name="Abouelleil A."/>
            <person name="Alvarado L."/>
            <person name="Arachchi H.M."/>
            <person name="Berlin A."/>
            <person name="Brown A."/>
            <person name="Chapman S.B."/>
            <person name="Chen Z."/>
            <person name="Dunbar C."/>
            <person name="Freedman E."/>
            <person name="Gearin G."/>
            <person name="Goldberg J."/>
            <person name="Griggs A."/>
            <person name="Gujja S."/>
            <person name="Heiman D."/>
            <person name="Howarth C."/>
            <person name="Larson L."/>
            <person name="Lui A."/>
            <person name="MacDonald P.J.P."/>
            <person name="Montmayeur A."/>
            <person name="Murphy C."/>
            <person name="Neiman D."/>
            <person name="Pearson M."/>
            <person name="Priest M."/>
            <person name="Roberts A."/>
            <person name="Saif S."/>
            <person name="Shea T."/>
            <person name="Shenoy N."/>
            <person name="Sisk P."/>
            <person name="Stolte C."/>
            <person name="Sykes S."/>
            <person name="Wortman J."/>
            <person name="Nusbaum C."/>
            <person name="Birren B."/>
        </authorList>
    </citation>
    <scope>NUCLEOTIDE SEQUENCE [LARGE SCALE GENOMIC DNA]</scope>
    <source>
        <strain evidence="1 2">ATCC 29453</strain>
    </source>
</reference>
<evidence type="ECO:0000313" key="1">
    <source>
        <dbReference type="EMBL" id="EFG30489.2"/>
    </source>
</evidence>
<proteinExistence type="predicted"/>
<dbReference type="Pfam" id="PF02413">
    <property type="entry name" value="Caudo_TAP"/>
    <property type="match status" value="1"/>
</dbReference>
<dbReference type="InterPro" id="IPR003458">
    <property type="entry name" value="Phage_T4_Gp38_tail_assem"/>
</dbReference>
<evidence type="ECO:0000313" key="2">
    <source>
        <dbReference type="Proteomes" id="UP000017813"/>
    </source>
</evidence>
<dbReference type="HOGENOM" id="CLU_1325194_0_0_4"/>
<dbReference type="AlphaFoldDB" id="V9H7X0"/>
<accession>V9H7X0</accession>
<dbReference type="Proteomes" id="UP000017813">
    <property type="component" value="Unassembled WGS sequence"/>
</dbReference>
<reference evidence="1 2" key="1">
    <citation type="submission" date="2010-03" db="EMBL/GenBank/DDBJ databases">
        <authorList>
            <consortium name="The Broad Institute Genome Sequencing Platform"/>
            <person name="Ward D."/>
            <person name="Earl A."/>
            <person name="Feldgarden M."/>
            <person name="Gevers D."/>
            <person name="Young S."/>
            <person name="Zeng Q."/>
            <person name="Koehrsen M."/>
            <person name="Alvarado L."/>
            <person name="Berlin A.M."/>
            <person name="Borenstein D."/>
            <person name="Chapman S.B."/>
            <person name="Chen Z."/>
            <person name="Engels R."/>
            <person name="Freedman E."/>
            <person name="Gellesch M."/>
            <person name="Goldberg J."/>
            <person name="Griggs A."/>
            <person name="Gujja S."/>
            <person name="Heilman E.R."/>
            <person name="Heiman D.I."/>
            <person name="Hepburn T.A."/>
            <person name="Howarth C."/>
            <person name="Jen D."/>
            <person name="Larson L."/>
            <person name="Mehta T."/>
            <person name="Park D."/>
            <person name="Pearson M."/>
            <person name="Richards J."/>
            <person name="Roberts A."/>
            <person name="Saif S."/>
            <person name="Shea T.D."/>
            <person name="Shenoy N."/>
            <person name="Sisk P."/>
            <person name="Stolte C."/>
            <person name="Sykes S.N."/>
            <person name="Walk T."/>
            <person name="White J."/>
            <person name="Yandava C."/>
            <person name="Izard J."/>
            <person name="Baranova O.V."/>
            <person name="Blanton J.M."/>
            <person name="Tanner A.C."/>
            <person name="Dewhirst F."/>
            <person name="Haas B."/>
            <person name="Nusbaum C."/>
            <person name="Birren B."/>
        </authorList>
    </citation>
    <scope>NUCLEOTIDE SEQUENCE [LARGE SCALE GENOMIC DNA]</scope>
    <source>
        <strain evidence="1 2">ATCC 29453</strain>
    </source>
</reference>
<dbReference type="eggNOG" id="ENOG50339P5">
    <property type="taxonomic scope" value="Bacteria"/>
</dbReference>
<dbReference type="RefSeq" id="WP_002642181.1">
    <property type="nucleotide sequence ID" value="NZ_CP019448.1"/>
</dbReference>
<dbReference type="KEGG" id="smur:BWP33_08360"/>
<keyword evidence="2" id="KW-1185">Reference proteome</keyword>
<name>V9H7X0_9NEIS</name>
<dbReference type="OrthoDB" id="8821413at2"/>
<protein>
    <recommendedName>
        <fullName evidence="3">Tail fiber assembly protein</fullName>
    </recommendedName>
</protein>